<dbReference type="InterPro" id="IPR003694">
    <property type="entry name" value="NAD_synthase"/>
</dbReference>
<evidence type="ECO:0000256" key="2">
    <source>
        <dbReference type="ARBA" id="ARBA00022598"/>
    </source>
</evidence>
<name>A0A0P9CRU4_9BACL</name>
<feature type="binding site" evidence="8">
    <location>
        <position position="151"/>
    </location>
    <ligand>
        <name>Mg(2+)</name>
        <dbReference type="ChEBI" id="CHEBI:18420"/>
    </ligand>
</feature>
<dbReference type="NCBIfam" id="NF010587">
    <property type="entry name" value="PRK13980.1"/>
    <property type="match status" value="1"/>
</dbReference>
<evidence type="ECO:0000256" key="7">
    <source>
        <dbReference type="ARBA" id="ARBA00023027"/>
    </source>
</evidence>
<comment type="caution">
    <text evidence="12">The sequence shown here is derived from an EMBL/GenBank/DDBJ whole genome shotgun (WGS) entry which is preliminary data.</text>
</comment>
<dbReference type="STRING" id="471514.AN477_18310"/>
<evidence type="ECO:0000256" key="10">
    <source>
        <dbReference type="RuleBase" id="RU003812"/>
    </source>
</evidence>
<feature type="binding site" evidence="8">
    <location>
        <position position="45"/>
    </location>
    <ligand>
        <name>Mg(2+)</name>
        <dbReference type="ChEBI" id="CHEBI:18420"/>
    </ligand>
</feature>
<feature type="binding site" evidence="8">
    <location>
        <position position="175"/>
    </location>
    <ligand>
        <name>ATP</name>
        <dbReference type="ChEBI" id="CHEBI:30616"/>
    </ligand>
</feature>
<dbReference type="GO" id="GO:0046872">
    <property type="term" value="F:metal ion binding"/>
    <property type="evidence" value="ECO:0007669"/>
    <property type="project" value="UniProtKB-KW"/>
</dbReference>
<dbReference type="EC" id="6.3.1.5" evidence="8 10"/>
<dbReference type="Gene3D" id="3.40.50.620">
    <property type="entry name" value="HUPs"/>
    <property type="match status" value="1"/>
</dbReference>
<dbReference type="InterPro" id="IPR014729">
    <property type="entry name" value="Rossmann-like_a/b/a_fold"/>
</dbReference>
<organism evidence="12 13">
    <name type="scientific">Alicyclobacillus ferrooxydans</name>
    <dbReference type="NCBI Taxonomy" id="471514"/>
    <lineage>
        <taxon>Bacteria</taxon>
        <taxon>Bacillati</taxon>
        <taxon>Bacillota</taxon>
        <taxon>Bacilli</taxon>
        <taxon>Bacillales</taxon>
        <taxon>Alicyclobacillaceae</taxon>
        <taxon>Alicyclobacillus</taxon>
    </lineage>
</organism>
<keyword evidence="3 8" id="KW-0479">Metal-binding</keyword>
<comment type="caution">
    <text evidence="8">Lacks conserved residue(s) required for the propagation of feature annotation.</text>
</comment>
<feature type="binding site" evidence="8">
    <location>
        <position position="197"/>
    </location>
    <ligand>
        <name>ATP</name>
        <dbReference type="ChEBI" id="CHEBI:30616"/>
    </ligand>
</feature>
<feature type="binding site" description="in other chain" evidence="8">
    <location>
        <position position="126"/>
    </location>
    <ligand>
        <name>deamido-NAD(+)</name>
        <dbReference type="ChEBI" id="CHEBI:58437"/>
        <note>ligand shared between two neighboring subunits</note>
    </ligand>
</feature>
<dbReference type="Proteomes" id="UP000050482">
    <property type="component" value="Unassembled WGS sequence"/>
</dbReference>
<comment type="function">
    <text evidence="8">Catalyzes the ATP-dependent amidation of deamido-NAD to form NAD. Uses ammonia as a nitrogen source.</text>
</comment>
<evidence type="ECO:0000256" key="5">
    <source>
        <dbReference type="ARBA" id="ARBA00022840"/>
    </source>
</evidence>
<dbReference type="UniPathway" id="UPA00253">
    <property type="reaction ID" value="UER00333"/>
</dbReference>
<sequence length="283" mass="31404">MKQAIEKKLHLNAKLTLDVLTAFVREEVTKAGFSRIVMGLSGGIDSALVAYLAVHALGQENVQVVMMPYKTSSANSLKDAEEVCTDLNLKPLVVPISAPVDAFFQNMDSIFGEPASNLRRGNRMARERMCTLFDISAIQNALVLGTSNKTELLLGYGTQFGDLASAINPIGDLYKIQVRQLSKAIGVPNSILEKAPSADLWENQTDEQELGFDYDTADEILYQLVDARINPDELATFGYDSKLLGLIVRRMRLNQYKRKPPVIAKISSRTVGIDFRYLRDWGN</sequence>
<dbReference type="CDD" id="cd00553">
    <property type="entry name" value="NAD_synthase"/>
    <property type="match status" value="1"/>
</dbReference>
<protein>
    <recommendedName>
        <fullName evidence="8 10">NH(3)-dependent NAD(+) synthetase</fullName>
        <ecNumber evidence="8 10">6.3.1.5</ecNumber>
    </recommendedName>
</protein>
<dbReference type="RefSeq" id="WP_054970622.1">
    <property type="nucleotide sequence ID" value="NZ_LJCO01000079.1"/>
</dbReference>
<proteinExistence type="inferred from homology"/>
<dbReference type="GO" id="GO:0004359">
    <property type="term" value="F:glutaminase activity"/>
    <property type="evidence" value="ECO:0007669"/>
    <property type="project" value="InterPro"/>
</dbReference>
<feature type="binding site" evidence="8">
    <location>
        <position position="146"/>
    </location>
    <ligand>
        <name>ATP</name>
        <dbReference type="ChEBI" id="CHEBI:30616"/>
    </ligand>
</feature>
<evidence type="ECO:0000259" key="11">
    <source>
        <dbReference type="Pfam" id="PF02540"/>
    </source>
</evidence>
<evidence type="ECO:0000256" key="9">
    <source>
        <dbReference type="RuleBase" id="RU003811"/>
    </source>
</evidence>
<dbReference type="EMBL" id="LJCO01000079">
    <property type="protein sequence ID" value="KPV42264.1"/>
    <property type="molecule type" value="Genomic_DNA"/>
</dbReference>
<reference evidence="12 13" key="1">
    <citation type="submission" date="2015-09" db="EMBL/GenBank/DDBJ databases">
        <title>Draft genome sequence of Alicyclobacillus ferrooxydans DSM 22381.</title>
        <authorList>
            <person name="Hemp J."/>
        </authorList>
    </citation>
    <scope>NUCLEOTIDE SEQUENCE [LARGE SCALE GENOMIC DNA]</scope>
    <source>
        <strain evidence="12 13">TC-34</strain>
    </source>
</reference>
<dbReference type="GO" id="GO:0003952">
    <property type="term" value="F:NAD+ synthase (glutamine-hydrolyzing) activity"/>
    <property type="evidence" value="ECO:0007669"/>
    <property type="project" value="InterPro"/>
</dbReference>
<dbReference type="PANTHER" id="PTHR23090:SF9">
    <property type="entry name" value="GLUTAMINE-DEPENDENT NAD(+) SYNTHETASE"/>
    <property type="match status" value="1"/>
</dbReference>
<dbReference type="NCBIfam" id="TIGR00552">
    <property type="entry name" value="nadE"/>
    <property type="match status" value="1"/>
</dbReference>
<evidence type="ECO:0000313" key="13">
    <source>
        <dbReference type="Proteomes" id="UP000050482"/>
    </source>
</evidence>
<evidence type="ECO:0000256" key="8">
    <source>
        <dbReference type="HAMAP-Rule" id="MF_00193"/>
    </source>
</evidence>
<dbReference type="SUPFAM" id="SSF52402">
    <property type="entry name" value="Adenine nucleotide alpha hydrolases-like"/>
    <property type="match status" value="1"/>
</dbReference>
<dbReference type="GO" id="GO:0005737">
    <property type="term" value="C:cytoplasm"/>
    <property type="evidence" value="ECO:0007669"/>
    <property type="project" value="InterPro"/>
</dbReference>
<gene>
    <name evidence="8" type="primary">nadE</name>
    <name evidence="12" type="ORF">AN477_18310</name>
</gene>
<accession>A0A0P9CRU4</accession>
<keyword evidence="4 8" id="KW-0547">Nucleotide-binding</keyword>
<evidence type="ECO:0000256" key="3">
    <source>
        <dbReference type="ARBA" id="ARBA00022723"/>
    </source>
</evidence>
<evidence type="ECO:0000256" key="4">
    <source>
        <dbReference type="ARBA" id="ARBA00022741"/>
    </source>
</evidence>
<dbReference type="PANTHER" id="PTHR23090">
    <property type="entry name" value="NH 3 /GLUTAMINE-DEPENDENT NAD + SYNTHETASE"/>
    <property type="match status" value="1"/>
</dbReference>
<comment type="subunit">
    <text evidence="8">Homodimer.</text>
</comment>
<dbReference type="InterPro" id="IPR022310">
    <property type="entry name" value="NAD/GMP_synthase"/>
</dbReference>
<keyword evidence="5 8" id="KW-0067">ATP-binding</keyword>
<keyword evidence="6 8" id="KW-0460">Magnesium</keyword>
<evidence type="ECO:0000313" key="12">
    <source>
        <dbReference type="EMBL" id="KPV42264.1"/>
    </source>
</evidence>
<dbReference type="HAMAP" id="MF_00193">
    <property type="entry name" value="NadE_ammonia_dep"/>
    <property type="match status" value="1"/>
</dbReference>
<dbReference type="GO" id="GO:0008795">
    <property type="term" value="F:NAD+ synthase activity"/>
    <property type="evidence" value="ECO:0007669"/>
    <property type="project" value="UniProtKB-UniRule"/>
</dbReference>
<evidence type="ECO:0000256" key="1">
    <source>
        <dbReference type="ARBA" id="ARBA00005859"/>
    </source>
</evidence>
<keyword evidence="13" id="KW-1185">Reference proteome</keyword>
<dbReference type="Pfam" id="PF02540">
    <property type="entry name" value="NAD_synthase"/>
    <property type="match status" value="1"/>
</dbReference>
<keyword evidence="7 8" id="KW-0520">NAD</keyword>
<evidence type="ECO:0000256" key="6">
    <source>
        <dbReference type="ARBA" id="ARBA00022842"/>
    </source>
</evidence>
<feature type="binding site" evidence="8">
    <location>
        <begin position="39"/>
        <end position="46"/>
    </location>
    <ligand>
        <name>ATP</name>
        <dbReference type="ChEBI" id="CHEBI:30616"/>
    </ligand>
</feature>
<dbReference type="PATRIC" id="fig|471514.4.peg.4578"/>
<dbReference type="OrthoDB" id="9803818at2"/>
<dbReference type="InterPro" id="IPR022926">
    <property type="entry name" value="NH(3)-dep_NAD(+)_synth"/>
</dbReference>
<dbReference type="FunFam" id="3.40.50.620:FF:000106">
    <property type="entry name" value="Glutamine-dependent NAD(+) synthetase"/>
    <property type="match status" value="1"/>
</dbReference>
<feature type="domain" description="NAD/GMP synthase" evidence="11">
    <location>
        <begin position="19"/>
        <end position="261"/>
    </location>
</feature>
<dbReference type="GO" id="GO:0009435">
    <property type="term" value="P:NAD+ biosynthetic process"/>
    <property type="evidence" value="ECO:0007669"/>
    <property type="project" value="UniProtKB-UniRule"/>
</dbReference>
<comment type="catalytic activity">
    <reaction evidence="8 10">
        <text>deamido-NAD(+) + NH4(+) + ATP = AMP + diphosphate + NAD(+) + H(+)</text>
        <dbReference type="Rhea" id="RHEA:21188"/>
        <dbReference type="ChEBI" id="CHEBI:15378"/>
        <dbReference type="ChEBI" id="CHEBI:28938"/>
        <dbReference type="ChEBI" id="CHEBI:30616"/>
        <dbReference type="ChEBI" id="CHEBI:33019"/>
        <dbReference type="ChEBI" id="CHEBI:57540"/>
        <dbReference type="ChEBI" id="CHEBI:58437"/>
        <dbReference type="ChEBI" id="CHEBI:456215"/>
        <dbReference type="EC" id="6.3.1.5"/>
    </reaction>
</comment>
<comment type="similarity">
    <text evidence="1 8 9">Belongs to the NAD synthetase family.</text>
</comment>
<dbReference type="GO" id="GO:0005524">
    <property type="term" value="F:ATP binding"/>
    <property type="evidence" value="ECO:0007669"/>
    <property type="project" value="UniProtKB-UniRule"/>
</dbReference>
<dbReference type="AlphaFoldDB" id="A0A0P9CRU4"/>
<keyword evidence="2 8" id="KW-0436">Ligase</keyword>
<comment type="pathway">
    <text evidence="8">Cofactor biosynthesis; NAD(+) biosynthesis; NAD(+) from deamido-NAD(+) (ammonia route): step 1/1.</text>
</comment>